<keyword evidence="4 12" id="KW-0436">Ligase</keyword>
<dbReference type="PRINTS" id="PR00986">
    <property type="entry name" value="TRNASYNTHVAL"/>
</dbReference>
<evidence type="ECO:0000256" key="4">
    <source>
        <dbReference type="ARBA" id="ARBA00022598"/>
    </source>
</evidence>
<comment type="subunit">
    <text evidence="2 12">Monomer.</text>
</comment>
<dbReference type="FunFam" id="3.40.50.620:FF:000032">
    <property type="entry name" value="Valine--tRNA ligase"/>
    <property type="match status" value="1"/>
</dbReference>
<keyword evidence="17" id="KW-1185">Reference proteome</keyword>
<dbReference type="InterPro" id="IPR001412">
    <property type="entry name" value="aa-tRNA-synth_I_CS"/>
</dbReference>
<dbReference type="PANTHER" id="PTHR11946:SF93">
    <property type="entry name" value="VALINE--TRNA LIGASE, CHLOROPLASTIC_MITOCHONDRIAL 2"/>
    <property type="match status" value="1"/>
</dbReference>
<dbReference type="InterPro" id="IPR013155">
    <property type="entry name" value="M/V/L/I-tRNA-synth_anticd-bd"/>
</dbReference>
<dbReference type="EMBL" id="CP010803">
    <property type="protein sequence ID" value="AJY46748.1"/>
    <property type="molecule type" value="Genomic_DNA"/>
</dbReference>
<dbReference type="InterPro" id="IPR002303">
    <property type="entry name" value="Valyl-tRNA_ligase"/>
</dbReference>
<dbReference type="HOGENOM" id="CLU_001493_0_2_5"/>
<dbReference type="STRING" id="1486262.TM49_15435"/>
<accession>A0A0D5LTP7</accession>
<evidence type="ECO:0000256" key="3">
    <source>
        <dbReference type="ARBA" id="ARBA00022490"/>
    </source>
</evidence>
<comment type="domain">
    <text evidence="12">The C-terminal coiled-coil domain is crucial for aminoacylation activity.</text>
</comment>
<dbReference type="Proteomes" id="UP000032611">
    <property type="component" value="Chromosome"/>
</dbReference>
<dbReference type="Gene3D" id="3.40.50.620">
    <property type="entry name" value="HUPs"/>
    <property type="match status" value="2"/>
</dbReference>
<keyword evidence="8 12" id="KW-0175">Coiled coil</keyword>
<feature type="short sequence motif" description="'KMSKS' region" evidence="12">
    <location>
        <begin position="619"/>
        <end position="623"/>
    </location>
</feature>
<feature type="domain" description="Aminoacyl-tRNA synthetase class Ia" evidence="13">
    <location>
        <begin position="15"/>
        <end position="659"/>
    </location>
</feature>
<dbReference type="RefSeq" id="WP_045682571.1">
    <property type="nucleotide sequence ID" value="NZ_CP010803.1"/>
</dbReference>
<dbReference type="NCBIfam" id="NF004349">
    <property type="entry name" value="PRK05729.1"/>
    <property type="match status" value="1"/>
</dbReference>
<keyword evidence="3 12" id="KW-0963">Cytoplasm</keyword>
<dbReference type="PROSITE" id="PS00178">
    <property type="entry name" value="AA_TRNA_LIGASE_I"/>
    <property type="match status" value="1"/>
</dbReference>
<dbReference type="Pfam" id="PF00133">
    <property type="entry name" value="tRNA-synt_1"/>
    <property type="match status" value="1"/>
</dbReference>
<dbReference type="EC" id="6.1.1.9" evidence="12"/>
<dbReference type="GO" id="GO:0002161">
    <property type="term" value="F:aminoacyl-tRNA deacylase activity"/>
    <property type="evidence" value="ECO:0007669"/>
    <property type="project" value="InterPro"/>
</dbReference>
<dbReference type="PANTHER" id="PTHR11946">
    <property type="entry name" value="VALYL-TRNA SYNTHETASES"/>
    <property type="match status" value="1"/>
</dbReference>
<protein>
    <recommendedName>
        <fullName evidence="12">Valine--tRNA ligase</fullName>
        <ecNumber evidence="12">6.1.1.9</ecNumber>
    </recommendedName>
    <alternativeName>
        <fullName evidence="12">Valyl-tRNA synthetase</fullName>
        <shortName evidence="12">ValRS</shortName>
    </alternativeName>
</protein>
<feature type="short sequence motif" description="'HIGH' region" evidence="12">
    <location>
        <begin position="45"/>
        <end position="55"/>
    </location>
</feature>
<evidence type="ECO:0000259" key="15">
    <source>
        <dbReference type="Pfam" id="PF10458"/>
    </source>
</evidence>
<dbReference type="Pfam" id="PF10458">
    <property type="entry name" value="Val_tRNA-synt_C"/>
    <property type="match status" value="1"/>
</dbReference>
<dbReference type="KEGG" id="mey:TM49_15435"/>
<proteinExistence type="inferred from homology"/>
<dbReference type="Gene3D" id="1.10.287.380">
    <property type="entry name" value="Valyl-tRNA synthetase, C-terminal domain"/>
    <property type="match status" value="1"/>
</dbReference>
<dbReference type="GO" id="GO:0006438">
    <property type="term" value="P:valyl-tRNA aminoacylation"/>
    <property type="evidence" value="ECO:0007669"/>
    <property type="project" value="UniProtKB-UniRule"/>
</dbReference>
<dbReference type="InterPro" id="IPR010978">
    <property type="entry name" value="tRNA-bd_arm"/>
</dbReference>
<dbReference type="InterPro" id="IPR037118">
    <property type="entry name" value="Val-tRNA_synth_C_sf"/>
</dbReference>
<dbReference type="Pfam" id="PF08264">
    <property type="entry name" value="Anticodon_1"/>
    <property type="match status" value="1"/>
</dbReference>
<dbReference type="Gene3D" id="1.10.730.10">
    <property type="entry name" value="Isoleucyl-tRNA Synthetase, Domain 1"/>
    <property type="match status" value="1"/>
</dbReference>
<dbReference type="GO" id="GO:0004832">
    <property type="term" value="F:valine-tRNA ligase activity"/>
    <property type="evidence" value="ECO:0007669"/>
    <property type="project" value="UniProtKB-UniRule"/>
</dbReference>
<name>A0A0D5LTP7_MAREN</name>
<keyword evidence="7 12" id="KW-0648">Protein biosynthesis</keyword>
<comment type="subcellular location">
    <subcellularLocation>
        <location evidence="1 12">Cytoplasm</location>
    </subcellularLocation>
</comment>
<dbReference type="NCBIfam" id="TIGR00422">
    <property type="entry name" value="valS"/>
    <property type="match status" value="1"/>
</dbReference>
<dbReference type="InterPro" id="IPR009008">
    <property type="entry name" value="Val/Leu/Ile-tRNA-synth_edit"/>
</dbReference>
<dbReference type="GO" id="GO:0005829">
    <property type="term" value="C:cytosol"/>
    <property type="evidence" value="ECO:0007669"/>
    <property type="project" value="TreeGrafter"/>
</dbReference>
<evidence type="ECO:0000256" key="7">
    <source>
        <dbReference type="ARBA" id="ARBA00022917"/>
    </source>
</evidence>
<dbReference type="SUPFAM" id="SSF52374">
    <property type="entry name" value="Nucleotidylyl transferase"/>
    <property type="match status" value="1"/>
</dbReference>
<dbReference type="Gene3D" id="3.90.740.10">
    <property type="entry name" value="Valyl/Leucyl/Isoleucyl-tRNA synthetase, editing domain"/>
    <property type="match status" value="1"/>
</dbReference>
<evidence type="ECO:0000256" key="1">
    <source>
        <dbReference type="ARBA" id="ARBA00004496"/>
    </source>
</evidence>
<dbReference type="InterPro" id="IPR019499">
    <property type="entry name" value="Val-tRNA_synth_tRNA-bd"/>
</dbReference>
<dbReference type="OrthoDB" id="9810365at2"/>
<dbReference type="SUPFAM" id="SSF47323">
    <property type="entry name" value="Anticodon-binding domain of a subclass of class I aminoacyl-tRNA synthetases"/>
    <property type="match status" value="1"/>
</dbReference>
<evidence type="ECO:0000256" key="8">
    <source>
        <dbReference type="ARBA" id="ARBA00023054"/>
    </source>
</evidence>
<keyword evidence="6 12" id="KW-0067">ATP-binding</keyword>
<comment type="similarity">
    <text evidence="11 12">Belongs to the class-I aminoacyl-tRNA synthetase family. ValS type 1 subfamily.</text>
</comment>
<dbReference type="AlphaFoldDB" id="A0A0D5LTP7"/>
<keyword evidence="5 12" id="KW-0547">Nucleotide-binding</keyword>
<comment type="function">
    <text evidence="12">Catalyzes the attachment of valine to tRNA(Val). As ValRS can inadvertently accommodate and process structurally similar amino acids such as threonine, to avoid such errors, it has a 'posttransfer' editing activity that hydrolyzes mischarged Thr-tRNA(Val) in a tRNA-dependent manner.</text>
</comment>
<evidence type="ECO:0000256" key="2">
    <source>
        <dbReference type="ARBA" id="ARBA00011245"/>
    </source>
</evidence>
<evidence type="ECO:0000256" key="9">
    <source>
        <dbReference type="ARBA" id="ARBA00023146"/>
    </source>
</evidence>
<evidence type="ECO:0000256" key="12">
    <source>
        <dbReference type="HAMAP-Rule" id="MF_02004"/>
    </source>
</evidence>
<feature type="domain" description="Methionyl/Valyl/Leucyl/Isoleucyl-tRNA synthetase anticodon-binding" evidence="14">
    <location>
        <begin position="701"/>
        <end position="843"/>
    </location>
</feature>
<dbReference type="HAMAP" id="MF_02004">
    <property type="entry name" value="Val_tRNA_synth_type1"/>
    <property type="match status" value="1"/>
</dbReference>
<sequence length="970" mass="110267">MLDKTYDARSVEPKIAERWEKADAFRAGANARPGAESFSIVIPPPNVTGSLHMGHALNNTLQDIMIRFERMRGKDTLWQPGMDHAGIATQMVVERQLMERQLPGRREMGREAFIDKVWEWKEESGGQILNQLKRLGASCDWSRERFTMDEGLSEAVREVFVSLYKHGLIYRGKRLVNWDPAFETAISDLEVENREVDGHMWHFKYPLAGGETYTYVEKDEDGNVILEEERNYISIATTRPETMLGDGAVAVHPTDERYAPIVGKFCEIPVGPKEHRRLIPIITDEYPDKDFGSGAVKITGAHDFNDYQVARRNHIPLYRLMDTKAAMREDGEPYAFCAEQAMKIAKSGELPSEAEVDDINLVPDEYRGLDRMAARKRIIEAINAEGLAVTVKDGEGNDVPFVENKKIMQPFGDRSNVVIEPMLTDQWFADAKTLAEPAIASVKEGRTKFVPKNWEKTYFDWMENIEPWCISRQLWWGHQIPAWYGPDGQVFVEKTEEEALDAAIQHYISHEGPWKAWVEEQLENFEPGNILTRDEDVLDTWFSSGLWPFSTLGWPEQTPELARYYPTSVLVTGFDIIFFWVARMMMDALYVMKDEDGTPVEPFHTVYVHALVRDKNGQKMSKSKGNVINPLDLIDEYGADALRFTLAIMAAQGRDVKLDESRIAGYRNFGTKLWNATRFAEMNGMKLDPDFRPSGATQTINRWILTELSKAAEDVTRAIESYRFNEAADALYRFVWHELCDWYLELLKPVFMGDDEKAKAEAQACVAYVLAETCKLLHPFMPFMTEELWSQIGCEGLCCHADWHVPAFRDDKAADEINWLVELVTGIRSARAEMNVPPSAKAPLVFVGANAETRERSARHYPAIEKLARVDSLDFEKLAPKGSAQVILGEATACIPLGNLIDVAAETARLEKAIGKVDKDIERSQKKLENEKFIANADPEVVETERERFEELKHQRQQLAVALTRVAEAG</sequence>
<gene>
    <name evidence="12" type="primary">valS</name>
    <name evidence="16" type="ORF">TM49_15435</name>
</gene>
<evidence type="ECO:0000259" key="13">
    <source>
        <dbReference type="Pfam" id="PF00133"/>
    </source>
</evidence>
<feature type="binding site" evidence="12">
    <location>
        <position position="622"/>
    </location>
    <ligand>
        <name>ATP</name>
        <dbReference type="ChEBI" id="CHEBI:30616"/>
    </ligand>
</feature>
<evidence type="ECO:0000313" key="16">
    <source>
        <dbReference type="EMBL" id="AJY46748.1"/>
    </source>
</evidence>
<comment type="domain">
    <text evidence="12">ValRS has two distinct active sites: one for aminoacylation and one for editing. The misactivated threonine is translocated from the active site to the editing site.</text>
</comment>
<dbReference type="FunFam" id="1.10.287.380:FF:000001">
    <property type="entry name" value="Valine--tRNA ligase"/>
    <property type="match status" value="1"/>
</dbReference>
<dbReference type="GO" id="GO:0005524">
    <property type="term" value="F:ATP binding"/>
    <property type="evidence" value="ECO:0007669"/>
    <property type="project" value="UniProtKB-UniRule"/>
</dbReference>
<reference evidence="16 17" key="1">
    <citation type="journal article" date="2015" name="Genome Announc.">
        <title>Complete genome sequence of Martelella endophytica YC6887, which has antifungal activity associated with a halophyte.</title>
        <authorList>
            <person name="Khan A."/>
            <person name="Khan H."/>
            <person name="Chung E.J."/>
            <person name="Hossain M.T."/>
            <person name="Chung Y.R."/>
        </authorList>
    </citation>
    <scope>NUCLEOTIDE SEQUENCE [LARGE SCALE GENOMIC DNA]</scope>
    <source>
        <strain evidence="16">YC6887</strain>
    </source>
</reference>
<dbReference type="CDD" id="cd07962">
    <property type="entry name" value="Anticodon_Ia_Val"/>
    <property type="match status" value="1"/>
</dbReference>
<evidence type="ECO:0000313" key="17">
    <source>
        <dbReference type="Proteomes" id="UP000032611"/>
    </source>
</evidence>
<evidence type="ECO:0000256" key="6">
    <source>
        <dbReference type="ARBA" id="ARBA00022840"/>
    </source>
</evidence>
<evidence type="ECO:0000256" key="11">
    <source>
        <dbReference type="ARBA" id="ARBA00060830"/>
    </source>
</evidence>
<evidence type="ECO:0000256" key="10">
    <source>
        <dbReference type="ARBA" id="ARBA00047552"/>
    </source>
</evidence>
<dbReference type="PATRIC" id="fig|1486262.3.peg.3187"/>
<dbReference type="InterPro" id="IPR002300">
    <property type="entry name" value="aa-tRNA-synth_Ia"/>
</dbReference>
<comment type="catalytic activity">
    <reaction evidence="10 12">
        <text>tRNA(Val) + L-valine + ATP = L-valyl-tRNA(Val) + AMP + diphosphate</text>
        <dbReference type="Rhea" id="RHEA:10704"/>
        <dbReference type="Rhea" id="RHEA-COMP:9672"/>
        <dbReference type="Rhea" id="RHEA-COMP:9708"/>
        <dbReference type="ChEBI" id="CHEBI:30616"/>
        <dbReference type="ChEBI" id="CHEBI:33019"/>
        <dbReference type="ChEBI" id="CHEBI:57762"/>
        <dbReference type="ChEBI" id="CHEBI:78442"/>
        <dbReference type="ChEBI" id="CHEBI:78537"/>
        <dbReference type="ChEBI" id="CHEBI:456215"/>
        <dbReference type="EC" id="6.1.1.9"/>
    </reaction>
</comment>
<dbReference type="SUPFAM" id="SSF46589">
    <property type="entry name" value="tRNA-binding arm"/>
    <property type="match status" value="1"/>
</dbReference>
<dbReference type="InterPro" id="IPR014729">
    <property type="entry name" value="Rossmann-like_a/b/a_fold"/>
</dbReference>
<organism evidence="16 17">
    <name type="scientific">Martelella endophytica</name>
    <dbReference type="NCBI Taxonomy" id="1486262"/>
    <lineage>
        <taxon>Bacteria</taxon>
        <taxon>Pseudomonadati</taxon>
        <taxon>Pseudomonadota</taxon>
        <taxon>Alphaproteobacteria</taxon>
        <taxon>Hyphomicrobiales</taxon>
        <taxon>Aurantimonadaceae</taxon>
        <taxon>Martelella</taxon>
    </lineage>
</organism>
<dbReference type="InterPro" id="IPR009080">
    <property type="entry name" value="tRNAsynth_Ia_anticodon-bd"/>
</dbReference>
<evidence type="ECO:0000259" key="14">
    <source>
        <dbReference type="Pfam" id="PF08264"/>
    </source>
</evidence>
<keyword evidence="9 12" id="KW-0030">Aminoacyl-tRNA synthetase</keyword>
<dbReference type="InterPro" id="IPR033705">
    <property type="entry name" value="Anticodon_Ia_Val"/>
</dbReference>
<dbReference type="SUPFAM" id="SSF50677">
    <property type="entry name" value="ValRS/IleRS/LeuRS editing domain"/>
    <property type="match status" value="1"/>
</dbReference>
<feature type="domain" description="Valyl-tRNA synthetase tRNA-binding arm" evidence="15">
    <location>
        <begin position="902"/>
        <end position="965"/>
    </location>
</feature>
<evidence type="ECO:0000256" key="5">
    <source>
        <dbReference type="ARBA" id="ARBA00022741"/>
    </source>
</evidence>